<evidence type="ECO:0000259" key="5">
    <source>
        <dbReference type="PROSITE" id="PS50110"/>
    </source>
</evidence>
<gene>
    <name evidence="6" type="ORF">S03H2_37253</name>
</gene>
<dbReference type="Pfam" id="PF00196">
    <property type="entry name" value="GerE"/>
    <property type="match status" value="1"/>
</dbReference>
<dbReference type="GO" id="GO:0003677">
    <property type="term" value="F:DNA binding"/>
    <property type="evidence" value="ECO:0007669"/>
    <property type="project" value="UniProtKB-KW"/>
</dbReference>
<dbReference type="SMART" id="SM00421">
    <property type="entry name" value="HTH_LUXR"/>
    <property type="match status" value="1"/>
</dbReference>
<dbReference type="SUPFAM" id="SSF52172">
    <property type="entry name" value="CheY-like"/>
    <property type="match status" value="1"/>
</dbReference>
<comment type="caution">
    <text evidence="6">The sequence shown here is derived from an EMBL/GenBank/DDBJ whole genome shotgun (WGS) entry which is preliminary data.</text>
</comment>
<evidence type="ECO:0000313" key="6">
    <source>
        <dbReference type="EMBL" id="GAH48027.1"/>
    </source>
</evidence>
<keyword evidence="1" id="KW-0805">Transcription regulation</keyword>
<dbReference type="InterPro" id="IPR011006">
    <property type="entry name" value="CheY-like_superfamily"/>
</dbReference>
<dbReference type="PROSITE" id="PS50043">
    <property type="entry name" value="HTH_LUXR_2"/>
    <property type="match status" value="1"/>
</dbReference>
<sequence>TIHDDEQYFFEMLQAGASGYVPKRAAPEDLISAIYAANAGEIYLYPSLAKALVSDFLSRSREEKNMNSLNGLSPREQEVLELLAEGRSNEEIGDELVISKHTVARHRENIMHKLNLHNRSELVKYAIRKGIITP</sequence>
<name>X1FST8_9ZZZZ</name>
<reference evidence="6" key="1">
    <citation type="journal article" date="2014" name="Front. Microbiol.">
        <title>High frequency of phylogenetically diverse reductive dehalogenase-homologous genes in deep subseafloor sedimentary metagenomes.</title>
        <authorList>
            <person name="Kawai M."/>
            <person name="Futagami T."/>
            <person name="Toyoda A."/>
            <person name="Takaki Y."/>
            <person name="Nishi S."/>
            <person name="Hori S."/>
            <person name="Arai W."/>
            <person name="Tsubouchi T."/>
            <person name="Morono Y."/>
            <person name="Uchiyama I."/>
            <person name="Ito T."/>
            <person name="Fujiyama A."/>
            <person name="Inagaki F."/>
            <person name="Takami H."/>
        </authorList>
    </citation>
    <scope>NUCLEOTIDE SEQUENCE</scope>
    <source>
        <strain evidence="6">Expedition CK06-06</strain>
    </source>
</reference>
<evidence type="ECO:0008006" key="7">
    <source>
        <dbReference type="Google" id="ProtNLM"/>
    </source>
</evidence>
<dbReference type="GO" id="GO:0000160">
    <property type="term" value="P:phosphorelay signal transduction system"/>
    <property type="evidence" value="ECO:0007669"/>
    <property type="project" value="InterPro"/>
</dbReference>
<dbReference type="PRINTS" id="PR00038">
    <property type="entry name" value="HTHLUXR"/>
</dbReference>
<dbReference type="InterPro" id="IPR039420">
    <property type="entry name" value="WalR-like"/>
</dbReference>
<dbReference type="PROSITE" id="PS00622">
    <property type="entry name" value="HTH_LUXR_1"/>
    <property type="match status" value="1"/>
</dbReference>
<dbReference type="PROSITE" id="PS50110">
    <property type="entry name" value="RESPONSE_REGULATORY"/>
    <property type="match status" value="1"/>
</dbReference>
<dbReference type="AlphaFoldDB" id="X1FST8"/>
<protein>
    <recommendedName>
        <fullName evidence="7">HTH luxR-type domain-containing protein</fullName>
    </recommendedName>
</protein>
<evidence type="ECO:0000256" key="3">
    <source>
        <dbReference type="ARBA" id="ARBA00023163"/>
    </source>
</evidence>
<dbReference type="Gene3D" id="3.40.50.2300">
    <property type="match status" value="1"/>
</dbReference>
<feature type="domain" description="HTH luxR-type" evidence="4">
    <location>
        <begin position="65"/>
        <end position="130"/>
    </location>
</feature>
<dbReference type="InterPro" id="IPR000792">
    <property type="entry name" value="Tscrpt_reg_LuxR_C"/>
</dbReference>
<dbReference type="SUPFAM" id="SSF46894">
    <property type="entry name" value="C-terminal effector domain of the bipartite response regulators"/>
    <property type="match status" value="1"/>
</dbReference>
<evidence type="ECO:0000256" key="1">
    <source>
        <dbReference type="ARBA" id="ARBA00023015"/>
    </source>
</evidence>
<feature type="non-terminal residue" evidence="6">
    <location>
        <position position="1"/>
    </location>
</feature>
<evidence type="ECO:0000259" key="4">
    <source>
        <dbReference type="PROSITE" id="PS50043"/>
    </source>
</evidence>
<dbReference type="InterPro" id="IPR001789">
    <property type="entry name" value="Sig_transdc_resp-reg_receiver"/>
</dbReference>
<proteinExistence type="predicted"/>
<dbReference type="PANTHER" id="PTHR43214:SF24">
    <property type="entry name" value="TRANSCRIPTIONAL REGULATORY PROTEIN NARL-RELATED"/>
    <property type="match status" value="1"/>
</dbReference>
<organism evidence="6">
    <name type="scientific">marine sediment metagenome</name>
    <dbReference type="NCBI Taxonomy" id="412755"/>
    <lineage>
        <taxon>unclassified sequences</taxon>
        <taxon>metagenomes</taxon>
        <taxon>ecological metagenomes</taxon>
    </lineage>
</organism>
<keyword evidence="3" id="KW-0804">Transcription</keyword>
<feature type="domain" description="Response regulatory" evidence="5">
    <location>
        <begin position="1"/>
        <end position="38"/>
    </location>
</feature>
<dbReference type="PANTHER" id="PTHR43214">
    <property type="entry name" value="TWO-COMPONENT RESPONSE REGULATOR"/>
    <property type="match status" value="1"/>
</dbReference>
<keyword evidence="2" id="KW-0238">DNA-binding</keyword>
<evidence type="ECO:0000256" key="2">
    <source>
        <dbReference type="ARBA" id="ARBA00023125"/>
    </source>
</evidence>
<dbReference type="InterPro" id="IPR016032">
    <property type="entry name" value="Sig_transdc_resp-reg_C-effctor"/>
</dbReference>
<dbReference type="GO" id="GO:0006355">
    <property type="term" value="P:regulation of DNA-templated transcription"/>
    <property type="evidence" value="ECO:0007669"/>
    <property type="project" value="InterPro"/>
</dbReference>
<dbReference type="CDD" id="cd06170">
    <property type="entry name" value="LuxR_C_like"/>
    <property type="match status" value="1"/>
</dbReference>
<dbReference type="EMBL" id="BARU01022913">
    <property type="protein sequence ID" value="GAH48027.1"/>
    <property type="molecule type" value="Genomic_DNA"/>
</dbReference>
<accession>X1FST8</accession>